<feature type="domain" description="FlgD/Vpr Ig-like" evidence="1">
    <location>
        <begin position="88"/>
        <end position="144"/>
    </location>
</feature>
<organism evidence="2 3">
    <name type="scientific">Eiseniibacteriota bacterium</name>
    <dbReference type="NCBI Taxonomy" id="2212470"/>
    <lineage>
        <taxon>Bacteria</taxon>
        <taxon>Candidatus Eiseniibacteriota</taxon>
    </lineage>
</organism>
<dbReference type="InterPro" id="IPR025965">
    <property type="entry name" value="FlgD/Vpr_Ig-like"/>
</dbReference>
<dbReference type="AlphaFoldDB" id="A0A7Y2EE92"/>
<reference evidence="2 3" key="1">
    <citation type="submission" date="2020-03" db="EMBL/GenBank/DDBJ databases">
        <title>Metabolic flexibility allows generalist bacteria to become dominant in a frequently disturbed ecosystem.</title>
        <authorList>
            <person name="Chen Y.-J."/>
            <person name="Leung P.M."/>
            <person name="Bay S.K."/>
            <person name="Hugenholtz P."/>
            <person name="Kessler A.J."/>
            <person name="Shelley G."/>
            <person name="Waite D.W."/>
            <person name="Cook P.L."/>
            <person name="Greening C."/>
        </authorList>
    </citation>
    <scope>NUCLEOTIDE SEQUENCE [LARGE SCALE GENOMIC DNA]</scope>
    <source>
        <strain evidence="2">SS_bin_28</strain>
    </source>
</reference>
<evidence type="ECO:0000313" key="2">
    <source>
        <dbReference type="EMBL" id="NNF08370.1"/>
    </source>
</evidence>
<dbReference type="Gene3D" id="2.60.40.4070">
    <property type="match status" value="1"/>
</dbReference>
<protein>
    <submittedName>
        <fullName evidence="2">T9SS type A sorting domain-containing protein</fullName>
    </submittedName>
</protein>
<comment type="caution">
    <text evidence="2">The sequence shown here is derived from an EMBL/GenBank/DDBJ whole genome shotgun (WGS) entry which is preliminary data.</text>
</comment>
<evidence type="ECO:0000313" key="3">
    <source>
        <dbReference type="Proteomes" id="UP000547674"/>
    </source>
</evidence>
<dbReference type="Proteomes" id="UP000547674">
    <property type="component" value="Unassembled WGS sequence"/>
</dbReference>
<feature type="non-terminal residue" evidence="2">
    <location>
        <position position="1"/>
    </location>
</feature>
<accession>A0A7Y2EE92</accession>
<evidence type="ECO:0000259" key="1">
    <source>
        <dbReference type="Pfam" id="PF13860"/>
    </source>
</evidence>
<gene>
    <name evidence="2" type="ORF">HKN21_16535</name>
</gene>
<proteinExistence type="predicted"/>
<dbReference type="EMBL" id="JABDJR010000664">
    <property type="protein sequence ID" value="NNF08370.1"/>
    <property type="molecule type" value="Genomic_DNA"/>
</dbReference>
<sequence length="156" mass="17070">TYPTYAVEALLSQSTKKMVLGLHYTTDGVDFLVGNVFALGTPILLTDRVPEGDVTVDISLPEVVQNDPNDRNEISTETPTGPGILNLAQSGFVTAEVFDVMGRKIRTVVQRTLGAGTHDLRWDGTNSAGTRVPAGIYFYRIQTSEKRQIQKVFIAQ</sequence>
<dbReference type="InterPro" id="IPR026444">
    <property type="entry name" value="Secre_tail"/>
</dbReference>
<dbReference type="Pfam" id="PF13860">
    <property type="entry name" value="FlgD_ig"/>
    <property type="match status" value="1"/>
</dbReference>
<dbReference type="NCBIfam" id="TIGR04183">
    <property type="entry name" value="Por_Secre_tail"/>
    <property type="match status" value="1"/>
</dbReference>
<name>A0A7Y2EE92_UNCEI</name>